<reference evidence="4" key="1">
    <citation type="journal article" date="2020" name="Nature">
        <title>Giant virus diversity and host interactions through global metagenomics.</title>
        <authorList>
            <person name="Schulz F."/>
            <person name="Roux S."/>
            <person name="Paez-Espino D."/>
            <person name="Jungbluth S."/>
            <person name="Walsh D.A."/>
            <person name="Denef V.J."/>
            <person name="McMahon K.D."/>
            <person name="Konstantinidis K.T."/>
            <person name="Eloe-Fadrosh E.A."/>
            <person name="Kyrpides N.C."/>
            <person name="Woyke T."/>
        </authorList>
    </citation>
    <scope>NUCLEOTIDE SEQUENCE</scope>
    <source>
        <strain evidence="4">GVMAG-M-3300009161-30</strain>
    </source>
</reference>
<proteinExistence type="predicted"/>
<dbReference type="SUPFAM" id="SSF55418">
    <property type="entry name" value="eIF4e-like"/>
    <property type="match status" value="1"/>
</dbReference>
<keyword evidence="2" id="KW-0694">RNA-binding</keyword>
<dbReference type="Gene3D" id="3.30.760.10">
    <property type="entry name" value="RNA Cap, Translation Initiation Factor Eif4e"/>
    <property type="match status" value="1"/>
</dbReference>
<dbReference type="EMBL" id="MN738947">
    <property type="protein sequence ID" value="QHT32709.1"/>
    <property type="molecule type" value="Genomic_DNA"/>
</dbReference>
<dbReference type="PANTHER" id="PTHR11960">
    <property type="entry name" value="EUKARYOTIC TRANSLATION INITIATION FACTOR 4E RELATED"/>
    <property type="match status" value="1"/>
</dbReference>
<dbReference type="Pfam" id="PF01652">
    <property type="entry name" value="IF4E"/>
    <property type="match status" value="1"/>
</dbReference>
<organism evidence="4">
    <name type="scientific">viral metagenome</name>
    <dbReference type="NCBI Taxonomy" id="1070528"/>
    <lineage>
        <taxon>unclassified sequences</taxon>
        <taxon>metagenomes</taxon>
        <taxon>organismal metagenomes</taxon>
    </lineage>
</organism>
<dbReference type="InterPro" id="IPR001040">
    <property type="entry name" value="TIF_eIF_4E"/>
</dbReference>
<sequence>MVTPQSTMATDTSSMQQKVDVIADTPSVTANSTHKLSDKWTMWAHLPHDTDWSIGSYKNIYTIENVEGAIAITETLPEVLVKNCMLFIMRQGIKPIWEDPKNRAGGCFSYKIANKLVYEVWRDISYLLVGGTISSQPSFVANVTGITISPKKNFCIIKIWMSTCANQNPGIVTSEVKGLIAQGCLFKKHTPEY</sequence>
<protein>
    <recommendedName>
        <fullName evidence="5">Eukaryotic translation initiation factor 4E</fullName>
    </recommendedName>
</protein>
<evidence type="ECO:0000256" key="1">
    <source>
        <dbReference type="ARBA" id="ARBA00022540"/>
    </source>
</evidence>
<dbReference type="GO" id="GO:0016281">
    <property type="term" value="C:eukaryotic translation initiation factor 4F complex"/>
    <property type="evidence" value="ECO:0007669"/>
    <property type="project" value="TreeGrafter"/>
</dbReference>
<evidence type="ECO:0000256" key="2">
    <source>
        <dbReference type="ARBA" id="ARBA00022884"/>
    </source>
</evidence>
<keyword evidence="3" id="KW-0648">Protein biosynthesis</keyword>
<evidence type="ECO:0000313" key="4">
    <source>
        <dbReference type="EMBL" id="QHT32709.1"/>
    </source>
</evidence>
<evidence type="ECO:0008006" key="5">
    <source>
        <dbReference type="Google" id="ProtNLM"/>
    </source>
</evidence>
<dbReference type="PANTHER" id="PTHR11960:SF8">
    <property type="entry name" value="EUKARYOTIC TRANSLATION INITIATION FACTOR 4E1-RELATED"/>
    <property type="match status" value="1"/>
</dbReference>
<evidence type="ECO:0000256" key="3">
    <source>
        <dbReference type="ARBA" id="ARBA00022917"/>
    </source>
</evidence>
<accession>A0A6C0EWM6</accession>
<name>A0A6C0EWM6_9ZZZZ</name>
<dbReference type="AlphaFoldDB" id="A0A6C0EWM6"/>
<keyword evidence="1" id="KW-0396">Initiation factor</keyword>
<dbReference type="GO" id="GO:0000340">
    <property type="term" value="F:RNA 7-methylguanosine cap binding"/>
    <property type="evidence" value="ECO:0007669"/>
    <property type="project" value="TreeGrafter"/>
</dbReference>
<dbReference type="GO" id="GO:0003743">
    <property type="term" value="F:translation initiation factor activity"/>
    <property type="evidence" value="ECO:0007669"/>
    <property type="project" value="UniProtKB-KW"/>
</dbReference>
<dbReference type="InterPro" id="IPR023398">
    <property type="entry name" value="TIF_eIF4e-like"/>
</dbReference>